<protein>
    <recommendedName>
        <fullName evidence="2">Integrase catalytic domain-containing protein</fullName>
    </recommendedName>
</protein>
<dbReference type="SUPFAM" id="SSF46689">
    <property type="entry name" value="Homeodomain-like"/>
    <property type="match status" value="1"/>
</dbReference>
<comment type="caution">
    <text evidence="3">The sequence shown here is derived from an EMBL/GenBank/DDBJ whole genome shotgun (WGS) entry which is preliminary data.</text>
</comment>
<dbReference type="InterPro" id="IPR057670">
    <property type="entry name" value="SH3_retrovirus"/>
</dbReference>
<dbReference type="PANTHER" id="PTHR42648">
    <property type="entry name" value="TRANSPOSASE, PUTATIVE-RELATED"/>
    <property type="match status" value="1"/>
</dbReference>
<dbReference type="InterPro" id="IPR012337">
    <property type="entry name" value="RNaseH-like_sf"/>
</dbReference>
<dbReference type="InterPro" id="IPR001584">
    <property type="entry name" value="Integrase_cat-core"/>
</dbReference>
<sequence>MGRGKALTDQEYWWIIGIHDGGVSLHEIARKTGRSHTCVRKAIKEERGPQSDSGSEGPRAGRRPALTEREVRQLVRAAAAGDKFAAELKTELGIEASVRTYVDKMAKKFGKKVKFVRHDGAREFATNSLKDFYEDEGIEQQTTVPYAHQTNGTAERAIRTIVTIGRSMLHHAKLDKCFWAEAAMTAIYVKNRLPSPKIEHKTPFEIVYKSKPSVKHMRVFGCRTYILTPKEKRLKWDPKDRAGLFLGYEEVSKAYRFMTSRRGRWLSVAMSTSMNRPLDFHRRFPMKMSTTWTSTRSTST</sequence>
<proteinExistence type="predicted"/>
<feature type="region of interest" description="Disordered" evidence="1">
    <location>
        <begin position="40"/>
        <end position="66"/>
    </location>
</feature>
<dbReference type="Pfam" id="PF11427">
    <property type="entry name" value="HTH_Tnp_Tc3_1"/>
    <property type="match status" value="1"/>
</dbReference>
<reference evidence="3" key="1">
    <citation type="submission" date="2018-10" db="EMBL/GenBank/DDBJ databases">
        <title>Effector identification in a new, highly contiguous assembly of the strawberry crown rot pathogen Phytophthora cactorum.</title>
        <authorList>
            <person name="Armitage A.D."/>
            <person name="Nellist C.F."/>
            <person name="Bates H."/>
            <person name="Vickerstaff R.J."/>
            <person name="Harrison R.J."/>
        </authorList>
    </citation>
    <scope>NUCLEOTIDE SEQUENCE</scope>
    <source>
        <strain evidence="3">4032</strain>
    </source>
</reference>
<evidence type="ECO:0000313" key="3">
    <source>
        <dbReference type="EMBL" id="KAG2887440.1"/>
    </source>
</evidence>
<dbReference type="Gene3D" id="1.10.10.60">
    <property type="entry name" value="Homeodomain-like"/>
    <property type="match status" value="1"/>
</dbReference>
<name>A0A8T1AUF6_9STRA</name>
<dbReference type="Proteomes" id="UP000774804">
    <property type="component" value="Unassembled WGS sequence"/>
</dbReference>
<dbReference type="GO" id="GO:0003677">
    <property type="term" value="F:DNA binding"/>
    <property type="evidence" value="ECO:0007669"/>
    <property type="project" value="InterPro"/>
</dbReference>
<dbReference type="InterPro" id="IPR036397">
    <property type="entry name" value="RNaseH_sf"/>
</dbReference>
<dbReference type="SUPFAM" id="SSF53098">
    <property type="entry name" value="Ribonuclease H-like"/>
    <property type="match status" value="1"/>
</dbReference>
<dbReference type="EMBL" id="RCMI01001272">
    <property type="protein sequence ID" value="KAG2887440.1"/>
    <property type="molecule type" value="Genomic_DNA"/>
</dbReference>
<dbReference type="GO" id="GO:0015074">
    <property type="term" value="P:DNA integration"/>
    <property type="evidence" value="ECO:0007669"/>
    <property type="project" value="InterPro"/>
</dbReference>
<organism evidence="3 4">
    <name type="scientific">Phytophthora cactorum</name>
    <dbReference type="NCBI Taxonomy" id="29920"/>
    <lineage>
        <taxon>Eukaryota</taxon>
        <taxon>Sar</taxon>
        <taxon>Stramenopiles</taxon>
        <taxon>Oomycota</taxon>
        <taxon>Peronosporomycetes</taxon>
        <taxon>Peronosporales</taxon>
        <taxon>Peronosporaceae</taxon>
        <taxon>Phytophthora</taxon>
    </lineage>
</organism>
<dbReference type="PANTHER" id="PTHR42648:SF28">
    <property type="entry name" value="TRANSPOSON-ENCODED PROTEIN WITH RIBONUCLEASE H-LIKE AND RETROVIRUS ZINC FINGER-LIKE DOMAINS"/>
    <property type="match status" value="1"/>
</dbReference>
<evidence type="ECO:0000259" key="2">
    <source>
        <dbReference type="PROSITE" id="PS50994"/>
    </source>
</evidence>
<evidence type="ECO:0000256" key="1">
    <source>
        <dbReference type="SAM" id="MobiDB-lite"/>
    </source>
</evidence>
<dbReference type="AlphaFoldDB" id="A0A8T1AUF6"/>
<accession>A0A8T1AUF6</accession>
<dbReference type="Pfam" id="PF25597">
    <property type="entry name" value="SH3_retrovirus"/>
    <property type="match status" value="1"/>
</dbReference>
<dbReference type="InterPro" id="IPR009057">
    <property type="entry name" value="Homeodomain-like_sf"/>
</dbReference>
<gene>
    <name evidence="3" type="ORF">PC115_g20353</name>
</gene>
<dbReference type="VEuPathDB" id="FungiDB:PC110_g10560"/>
<evidence type="ECO:0000313" key="4">
    <source>
        <dbReference type="Proteomes" id="UP000774804"/>
    </source>
</evidence>
<feature type="domain" description="Integrase catalytic" evidence="2">
    <location>
        <begin position="54"/>
        <end position="211"/>
    </location>
</feature>
<dbReference type="PROSITE" id="PS50994">
    <property type="entry name" value="INTEGRASE"/>
    <property type="match status" value="1"/>
</dbReference>
<dbReference type="Gene3D" id="3.30.420.10">
    <property type="entry name" value="Ribonuclease H-like superfamily/Ribonuclease H"/>
    <property type="match status" value="1"/>
</dbReference>
<dbReference type="InterPro" id="IPR025898">
    <property type="entry name" value="Tc3_transposase_DNA-bd_dom"/>
</dbReference>
<dbReference type="InterPro" id="IPR039537">
    <property type="entry name" value="Retrotran_Ty1/copia-like"/>
</dbReference>